<evidence type="ECO:0000256" key="1">
    <source>
        <dbReference type="SAM" id="Phobius"/>
    </source>
</evidence>
<keyword evidence="1" id="KW-0812">Transmembrane</keyword>
<dbReference type="Proteomes" id="UP000001072">
    <property type="component" value="Unassembled WGS sequence"/>
</dbReference>
<evidence type="ECO:0000313" key="2">
    <source>
        <dbReference type="EMBL" id="EGG10466.1"/>
    </source>
</evidence>
<dbReference type="InParanoid" id="F4RAE5"/>
<dbReference type="eggNOG" id="ENOG502T02D">
    <property type="taxonomic scope" value="Eukaryota"/>
</dbReference>
<dbReference type="InterPro" id="IPR009571">
    <property type="entry name" value="SUR7/Rim9-like_fungi"/>
</dbReference>
<dbReference type="GO" id="GO:0005886">
    <property type="term" value="C:plasma membrane"/>
    <property type="evidence" value="ECO:0007669"/>
    <property type="project" value="InterPro"/>
</dbReference>
<sequence length="286" mass="30090">MSSDGNFLIPRTSLRSPSFFGPVTLAAALVLASSFTAPFDEAKSHVQVLIRGFVFILYCEDFSIVKLADPTFKGTVGLWGACTSYHTENATTANPNATLTGNATIDAMIHKQGKHEGCSPSGFGWSFSLPVNSTGLTSMPLPDGNVGFNVDPSTENTADVQWVEVMSKSDSTMLIVHLAAGVCSTLGLLLLLVPYKSMEGSAPSLARFLKVGSMSLLLVSVGCVLALVSFAVDLFVALRVRNNINAIGNGGGVQAGLGNMPWFAIAGVILTVPSIWSTRGQLGDKR</sequence>
<dbReference type="GeneID" id="18921853"/>
<dbReference type="EMBL" id="GL883094">
    <property type="protein sequence ID" value="EGG10466.1"/>
    <property type="molecule type" value="Genomic_DNA"/>
</dbReference>
<reference evidence="3" key="1">
    <citation type="journal article" date="2011" name="Proc. Natl. Acad. Sci. U.S.A.">
        <title>Obligate biotrophy features unraveled by the genomic analysis of rust fungi.</title>
        <authorList>
            <person name="Duplessis S."/>
            <person name="Cuomo C.A."/>
            <person name="Lin Y.-C."/>
            <person name="Aerts A."/>
            <person name="Tisserant E."/>
            <person name="Veneault-Fourrey C."/>
            <person name="Joly D.L."/>
            <person name="Hacquard S."/>
            <person name="Amselem J."/>
            <person name="Cantarel B.L."/>
            <person name="Chiu R."/>
            <person name="Coutinho P.M."/>
            <person name="Feau N."/>
            <person name="Field M."/>
            <person name="Frey P."/>
            <person name="Gelhaye E."/>
            <person name="Goldberg J."/>
            <person name="Grabherr M.G."/>
            <person name="Kodira C.D."/>
            <person name="Kohler A."/>
            <person name="Kuees U."/>
            <person name="Lindquist E.A."/>
            <person name="Lucas S.M."/>
            <person name="Mago R."/>
            <person name="Mauceli E."/>
            <person name="Morin E."/>
            <person name="Murat C."/>
            <person name="Pangilinan J.L."/>
            <person name="Park R."/>
            <person name="Pearson M."/>
            <person name="Quesneville H."/>
            <person name="Rouhier N."/>
            <person name="Sakthikumar S."/>
            <person name="Salamov A.A."/>
            <person name="Schmutz J."/>
            <person name="Selles B."/>
            <person name="Shapiro H."/>
            <person name="Tanguay P."/>
            <person name="Tuskan G.A."/>
            <person name="Henrissat B."/>
            <person name="Van de Peer Y."/>
            <person name="Rouze P."/>
            <person name="Ellis J.G."/>
            <person name="Dodds P.N."/>
            <person name="Schein J.E."/>
            <person name="Zhong S."/>
            <person name="Hamelin R.C."/>
            <person name="Grigoriev I.V."/>
            <person name="Szabo L.J."/>
            <person name="Martin F."/>
        </authorList>
    </citation>
    <scope>NUCLEOTIDE SEQUENCE [LARGE SCALE GENOMIC DNA]</scope>
    <source>
        <strain evidence="3">98AG31 / pathotype 3-4-7</strain>
    </source>
</reference>
<dbReference type="Pfam" id="PF06687">
    <property type="entry name" value="SUR7"/>
    <property type="match status" value="1"/>
</dbReference>
<dbReference type="VEuPathDB" id="FungiDB:MELLADRAFT_103058"/>
<dbReference type="HOGENOM" id="CLU_1147738_0_0_1"/>
<feature type="transmembrane region" description="Helical" evidence="1">
    <location>
        <begin position="260"/>
        <end position="278"/>
    </location>
</feature>
<feature type="transmembrane region" description="Helical" evidence="1">
    <location>
        <begin position="174"/>
        <end position="195"/>
    </location>
</feature>
<dbReference type="AlphaFoldDB" id="F4RAE5"/>
<dbReference type="KEGG" id="mlr:MELLADRAFT_103058"/>
<evidence type="ECO:0000313" key="3">
    <source>
        <dbReference type="Proteomes" id="UP000001072"/>
    </source>
</evidence>
<gene>
    <name evidence="2" type="ORF">MELLADRAFT_103058</name>
</gene>
<name>F4RAE5_MELLP</name>
<accession>F4RAE5</accession>
<keyword evidence="1" id="KW-1133">Transmembrane helix</keyword>
<feature type="transmembrane region" description="Helical" evidence="1">
    <location>
        <begin position="216"/>
        <end position="240"/>
    </location>
</feature>
<protein>
    <submittedName>
        <fullName evidence="2">Uncharacterized protein</fullName>
    </submittedName>
</protein>
<keyword evidence="3" id="KW-1185">Reference proteome</keyword>
<proteinExistence type="predicted"/>
<dbReference type="OrthoDB" id="2498133at2759"/>
<organism evidence="3">
    <name type="scientific">Melampsora larici-populina (strain 98AG31 / pathotype 3-4-7)</name>
    <name type="common">Poplar leaf rust fungus</name>
    <dbReference type="NCBI Taxonomy" id="747676"/>
    <lineage>
        <taxon>Eukaryota</taxon>
        <taxon>Fungi</taxon>
        <taxon>Dikarya</taxon>
        <taxon>Basidiomycota</taxon>
        <taxon>Pucciniomycotina</taxon>
        <taxon>Pucciniomycetes</taxon>
        <taxon>Pucciniales</taxon>
        <taxon>Melampsoraceae</taxon>
        <taxon>Melampsora</taxon>
    </lineage>
</organism>
<keyword evidence="1" id="KW-0472">Membrane</keyword>
<dbReference type="RefSeq" id="XP_007405936.1">
    <property type="nucleotide sequence ID" value="XM_007405874.1"/>
</dbReference>